<dbReference type="InterPro" id="IPR050725">
    <property type="entry name" value="CysQ/Inositol_MonoPase"/>
</dbReference>
<keyword evidence="9" id="KW-0460">Magnesium</keyword>
<gene>
    <name evidence="14" type="ORF">GOODEAATRI_017523</name>
</gene>
<comment type="catalytic activity">
    <reaction evidence="1">
        <text>a myo-inositol phosphate + H2O = myo-inositol + phosphate</text>
        <dbReference type="Rhea" id="RHEA:24056"/>
        <dbReference type="ChEBI" id="CHEBI:15377"/>
        <dbReference type="ChEBI" id="CHEBI:17268"/>
        <dbReference type="ChEBI" id="CHEBI:43474"/>
        <dbReference type="ChEBI" id="CHEBI:84139"/>
        <dbReference type="EC" id="3.1.3.25"/>
    </reaction>
</comment>
<feature type="region of interest" description="Disordered" evidence="13">
    <location>
        <begin position="1"/>
        <end position="24"/>
    </location>
</feature>
<evidence type="ECO:0000256" key="11">
    <source>
        <dbReference type="ARBA" id="ARBA00023136"/>
    </source>
</evidence>
<keyword evidence="15" id="KW-1185">Reference proteome</keyword>
<evidence type="ECO:0000256" key="6">
    <source>
        <dbReference type="ARBA" id="ARBA00022692"/>
    </source>
</evidence>
<dbReference type="EC" id="3.1.3.25" evidence="5"/>
<dbReference type="Proteomes" id="UP001476798">
    <property type="component" value="Unassembled WGS sequence"/>
</dbReference>
<dbReference type="PANTHER" id="PTHR43028:SF4">
    <property type="entry name" value="INOSITOL MONOPHOSPHATASE 3"/>
    <property type="match status" value="1"/>
</dbReference>
<evidence type="ECO:0000256" key="9">
    <source>
        <dbReference type="ARBA" id="ARBA00022842"/>
    </source>
</evidence>
<protein>
    <recommendedName>
        <fullName evidence="5">inositol-phosphate phosphatase</fullName>
        <ecNumber evidence="5">3.1.3.25</ecNumber>
    </recommendedName>
    <alternativeName>
        <fullName evidence="12">Myo-inositol monophosphatase A3</fullName>
    </alternativeName>
</protein>
<evidence type="ECO:0000313" key="15">
    <source>
        <dbReference type="Proteomes" id="UP001476798"/>
    </source>
</evidence>
<proteinExistence type="predicted"/>
<accession>A0ABV0PPE1</accession>
<sequence>VKRVREEDSLNEKSKGETKEGAKELLTMGDLQSHRKMFNLIKNTSDYSVNPPKVIVSRSHSGEVTNFLHTAFGNSTTIIPAGGAGGHMTTLKGENIDYSGTPLNKGGLVASVDVDHKAIVEKLPNWDPSKH</sequence>
<dbReference type="SUPFAM" id="SSF56655">
    <property type="entry name" value="Carbohydrate phosphatase"/>
    <property type="match status" value="1"/>
</dbReference>
<evidence type="ECO:0000256" key="13">
    <source>
        <dbReference type="SAM" id="MobiDB-lite"/>
    </source>
</evidence>
<comment type="cofactor">
    <cofactor evidence="2">
        <name>Mg(2+)</name>
        <dbReference type="ChEBI" id="CHEBI:18420"/>
    </cofactor>
</comment>
<feature type="compositionally biased region" description="Basic and acidic residues" evidence="13">
    <location>
        <begin position="1"/>
        <end position="23"/>
    </location>
</feature>
<keyword evidence="10" id="KW-1133">Transmembrane helix</keyword>
<reference evidence="14 15" key="1">
    <citation type="submission" date="2021-06" db="EMBL/GenBank/DDBJ databases">
        <authorList>
            <person name="Palmer J.M."/>
        </authorList>
    </citation>
    <scope>NUCLEOTIDE SEQUENCE [LARGE SCALE GENOMIC DNA]</scope>
    <source>
        <strain evidence="14 15">GA_2019</strain>
        <tissue evidence="14">Muscle</tissue>
    </source>
</reference>
<keyword evidence="7" id="KW-0479">Metal-binding</keyword>
<dbReference type="PANTHER" id="PTHR43028">
    <property type="entry name" value="3'(2'),5'-BISPHOSPHATE NUCLEOTIDASE 1"/>
    <property type="match status" value="1"/>
</dbReference>
<evidence type="ECO:0000256" key="7">
    <source>
        <dbReference type="ARBA" id="ARBA00022723"/>
    </source>
</evidence>
<evidence type="ECO:0000313" key="14">
    <source>
        <dbReference type="EMBL" id="MEQ2185370.1"/>
    </source>
</evidence>
<feature type="non-terminal residue" evidence="14">
    <location>
        <position position="1"/>
    </location>
</feature>
<keyword evidence="11" id="KW-0472">Membrane</keyword>
<keyword evidence="6" id="KW-0812">Transmembrane</keyword>
<evidence type="ECO:0000256" key="4">
    <source>
        <dbReference type="ARBA" id="ARBA00005152"/>
    </source>
</evidence>
<evidence type="ECO:0000256" key="2">
    <source>
        <dbReference type="ARBA" id="ARBA00001946"/>
    </source>
</evidence>
<dbReference type="Gene3D" id="3.40.190.80">
    <property type="match status" value="2"/>
</dbReference>
<evidence type="ECO:0000256" key="1">
    <source>
        <dbReference type="ARBA" id="ARBA00001033"/>
    </source>
</evidence>
<evidence type="ECO:0000256" key="3">
    <source>
        <dbReference type="ARBA" id="ARBA00004167"/>
    </source>
</evidence>
<evidence type="ECO:0000256" key="8">
    <source>
        <dbReference type="ARBA" id="ARBA00022801"/>
    </source>
</evidence>
<comment type="caution">
    <text evidence="14">The sequence shown here is derived from an EMBL/GenBank/DDBJ whole genome shotgun (WGS) entry which is preliminary data.</text>
</comment>
<comment type="subcellular location">
    <subcellularLocation>
        <location evidence="3">Membrane</location>
        <topology evidence="3">Single-pass membrane protein</topology>
    </subcellularLocation>
</comment>
<keyword evidence="8" id="KW-0378">Hydrolase</keyword>
<dbReference type="EMBL" id="JAHRIO010081394">
    <property type="protein sequence ID" value="MEQ2185370.1"/>
    <property type="molecule type" value="Genomic_DNA"/>
</dbReference>
<evidence type="ECO:0000256" key="5">
    <source>
        <dbReference type="ARBA" id="ARBA00013106"/>
    </source>
</evidence>
<evidence type="ECO:0000256" key="12">
    <source>
        <dbReference type="ARBA" id="ARBA00042119"/>
    </source>
</evidence>
<evidence type="ECO:0000256" key="10">
    <source>
        <dbReference type="ARBA" id="ARBA00022989"/>
    </source>
</evidence>
<name>A0ABV0PPE1_9TELE</name>
<organism evidence="14 15">
    <name type="scientific">Goodea atripinnis</name>
    <dbReference type="NCBI Taxonomy" id="208336"/>
    <lineage>
        <taxon>Eukaryota</taxon>
        <taxon>Metazoa</taxon>
        <taxon>Chordata</taxon>
        <taxon>Craniata</taxon>
        <taxon>Vertebrata</taxon>
        <taxon>Euteleostomi</taxon>
        <taxon>Actinopterygii</taxon>
        <taxon>Neopterygii</taxon>
        <taxon>Teleostei</taxon>
        <taxon>Neoteleostei</taxon>
        <taxon>Acanthomorphata</taxon>
        <taxon>Ovalentaria</taxon>
        <taxon>Atherinomorphae</taxon>
        <taxon>Cyprinodontiformes</taxon>
        <taxon>Goodeidae</taxon>
        <taxon>Goodea</taxon>
    </lineage>
</organism>
<comment type="pathway">
    <text evidence="4">Polyol metabolism; myo-inositol biosynthesis; myo-inositol from D-glucose 6-phosphate: step 2/2.</text>
</comment>